<evidence type="ECO:0000256" key="3">
    <source>
        <dbReference type="ARBA" id="ARBA00012398"/>
    </source>
</evidence>
<protein>
    <recommendedName>
        <fullName evidence="3">methylmalonyl-CoA mutase</fullName>
        <ecNumber evidence="3">5.4.99.2</ecNumber>
    </recommendedName>
</protein>
<dbReference type="NCBIfam" id="TIGR00640">
    <property type="entry name" value="acid_CoA_mut_C"/>
    <property type="match status" value="1"/>
</dbReference>
<dbReference type="GO" id="GO:0005737">
    <property type="term" value="C:cytoplasm"/>
    <property type="evidence" value="ECO:0007669"/>
    <property type="project" value="TreeGrafter"/>
</dbReference>
<keyword evidence="6 9" id="KW-0413">Isomerase</keyword>
<dbReference type="InterPro" id="IPR006099">
    <property type="entry name" value="MeMalonylCoA_mutase_a/b_cat"/>
</dbReference>
<evidence type="ECO:0000256" key="7">
    <source>
        <dbReference type="ARBA" id="ARBA00023285"/>
    </source>
</evidence>
<dbReference type="InterPro" id="IPR036724">
    <property type="entry name" value="Cobalamin-bd_sf"/>
</dbReference>
<dbReference type="PANTHER" id="PTHR48101">
    <property type="entry name" value="METHYLMALONYL-COA MUTASE, MITOCHONDRIAL-RELATED"/>
    <property type="match status" value="1"/>
</dbReference>
<keyword evidence="10" id="KW-1185">Reference proteome</keyword>
<dbReference type="NCBIfam" id="TIGR00641">
    <property type="entry name" value="acid_CoA_mut_N"/>
    <property type="match status" value="1"/>
</dbReference>
<evidence type="ECO:0000313" key="10">
    <source>
        <dbReference type="Proteomes" id="UP000006694"/>
    </source>
</evidence>
<evidence type="ECO:0000256" key="1">
    <source>
        <dbReference type="ARBA" id="ARBA00001922"/>
    </source>
</evidence>
<dbReference type="GeneID" id="31762865"/>
<dbReference type="InterPro" id="IPR006098">
    <property type="entry name" value="MMCoA_mutase_a_cat"/>
</dbReference>
<dbReference type="Proteomes" id="UP000006694">
    <property type="component" value="Chromosome"/>
</dbReference>
<evidence type="ECO:0000256" key="2">
    <source>
        <dbReference type="ARBA" id="ARBA00008465"/>
    </source>
</evidence>
<dbReference type="InterPro" id="IPR016176">
    <property type="entry name" value="Cbl-dep_enz_cat"/>
</dbReference>
<dbReference type="EMBL" id="CP000685">
    <property type="protein sequence ID" value="ABQ03052.1"/>
    <property type="molecule type" value="Genomic_DNA"/>
</dbReference>
<dbReference type="PANTHER" id="PTHR48101:SF4">
    <property type="entry name" value="METHYLMALONYL-COA MUTASE, MITOCHONDRIAL"/>
    <property type="match status" value="1"/>
</dbReference>
<evidence type="ECO:0000256" key="5">
    <source>
        <dbReference type="ARBA" id="ARBA00022723"/>
    </source>
</evidence>
<accession>A5FP21</accession>
<dbReference type="InterPro" id="IPR006159">
    <property type="entry name" value="Acid_CoA_mut_C"/>
</dbReference>
<dbReference type="Gene3D" id="3.40.50.280">
    <property type="entry name" value="Cobalamin-binding domain"/>
    <property type="match status" value="1"/>
</dbReference>
<dbReference type="GO" id="GO:0046872">
    <property type="term" value="F:metal ion binding"/>
    <property type="evidence" value="ECO:0007669"/>
    <property type="project" value="UniProtKB-KW"/>
</dbReference>
<dbReference type="InterPro" id="IPR058549">
    <property type="entry name" value="MeMalonylCoA_mutase_a/b_site"/>
</dbReference>
<dbReference type="eggNOG" id="COG2185">
    <property type="taxonomic scope" value="Bacteria"/>
</dbReference>
<dbReference type="NCBIfam" id="NF006944">
    <property type="entry name" value="PRK09426.1"/>
    <property type="match status" value="1"/>
</dbReference>
<dbReference type="Pfam" id="PF01642">
    <property type="entry name" value="MM_CoA_mutase"/>
    <property type="match status" value="1"/>
</dbReference>
<dbReference type="HOGENOM" id="CLU_009523_3_1_10"/>
<dbReference type="EC" id="5.4.99.2" evidence="3"/>
<comment type="similarity">
    <text evidence="2">Belongs to the methylmalonyl-CoA mutase family.</text>
</comment>
<evidence type="ECO:0000313" key="9">
    <source>
        <dbReference type="EMBL" id="ABQ03052.1"/>
    </source>
</evidence>
<dbReference type="InterPro" id="IPR006158">
    <property type="entry name" value="Cobalamin-bd"/>
</dbReference>
<dbReference type="Pfam" id="PF02310">
    <property type="entry name" value="B12-binding"/>
    <property type="match status" value="1"/>
</dbReference>
<feature type="domain" description="B12-binding" evidence="8">
    <location>
        <begin position="584"/>
        <end position="711"/>
    </location>
</feature>
<dbReference type="SUPFAM" id="SSF51703">
    <property type="entry name" value="Cobalamin (vitamin B12)-dependent enzymes"/>
    <property type="match status" value="1"/>
</dbReference>
<dbReference type="KEGG" id="fjo:Fjoh_0014"/>
<gene>
    <name evidence="9" type="ordered locus">Fjoh_0014</name>
</gene>
<proteinExistence type="inferred from homology"/>
<dbReference type="CDD" id="cd02071">
    <property type="entry name" value="MM_CoA_mut_B12_BD"/>
    <property type="match status" value="1"/>
</dbReference>
<dbReference type="PROSITE" id="PS51332">
    <property type="entry name" value="B12_BINDING"/>
    <property type="match status" value="1"/>
</dbReference>
<dbReference type="GO" id="GO:0031419">
    <property type="term" value="F:cobalamin binding"/>
    <property type="evidence" value="ECO:0007669"/>
    <property type="project" value="UniProtKB-KW"/>
</dbReference>
<evidence type="ECO:0000256" key="4">
    <source>
        <dbReference type="ARBA" id="ARBA00022628"/>
    </source>
</evidence>
<dbReference type="RefSeq" id="WP_011921534.1">
    <property type="nucleotide sequence ID" value="NC_009441.1"/>
</dbReference>
<dbReference type="GO" id="GO:0019678">
    <property type="term" value="P:propionate metabolic process, methylmalonyl pathway"/>
    <property type="evidence" value="ECO:0007669"/>
    <property type="project" value="TreeGrafter"/>
</dbReference>
<dbReference type="FunFam" id="3.40.50.280:FF:000002">
    <property type="entry name" value="Methylmalonyl-CoA mutase, mitochondrial"/>
    <property type="match status" value="1"/>
</dbReference>
<dbReference type="SUPFAM" id="SSF52242">
    <property type="entry name" value="Cobalamin (vitamin B12)-binding domain"/>
    <property type="match status" value="1"/>
</dbReference>
<dbReference type="CDD" id="cd03679">
    <property type="entry name" value="MM_CoA_mutase_alpha_like"/>
    <property type="match status" value="1"/>
</dbReference>
<organism evidence="9 10">
    <name type="scientific">Flavobacterium johnsoniae (strain ATCC 17061 / DSM 2064 / JCM 8514 / BCRC 14874 / CCUG 350202 / NBRC 14942 / NCIMB 11054 / UW101)</name>
    <name type="common">Cytophaga johnsonae</name>
    <dbReference type="NCBI Taxonomy" id="376686"/>
    <lineage>
        <taxon>Bacteria</taxon>
        <taxon>Pseudomonadati</taxon>
        <taxon>Bacteroidota</taxon>
        <taxon>Flavobacteriia</taxon>
        <taxon>Flavobacteriales</taxon>
        <taxon>Flavobacteriaceae</taxon>
        <taxon>Flavobacterium</taxon>
    </lineage>
</organism>
<dbReference type="Gene3D" id="3.20.20.240">
    <property type="entry name" value="Methylmalonyl-CoA mutase"/>
    <property type="match status" value="1"/>
</dbReference>
<dbReference type="PROSITE" id="PS00544">
    <property type="entry name" value="METMALONYL_COA_MUTASE"/>
    <property type="match status" value="1"/>
</dbReference>
<keyword evidence="4" id="KW-0846">Cobalamin</keyword>
<keyword evidence="5" id="KW-0479">Metal-binding</keyword>
<dbReference type="GO" id="GO:0004494">
    <property type="term" value="F:methylmalonyl-CoA mutase activity"/>
    <property type="evidence" value="ECO:0007669"/>
    <property type="project" value="UniProtKB-EC"/>
</dbReference>
<reference evidence="9 10" key="1">
    <citation type="journal article" date="2009" name="Appl. Environ. Microbiol.">
        <title>Novel features of the polysaccharide-digesting gliding bacterium Flavobacterium johnsoniae as revealed by genome sequence analysis.</title>
        <authorList>
            <person name="McBride M.J."/>
            <person name="Xie G."/>
            <person name="Martens E.C."/>
            <person name="Lapidus A."/>
            <person name="Henrissat B."/>
            <person name="Rhodes R.G."/>
            <person name="Goltsman E."/>
            <person name="Wang W."/>
            <person name="Xu J."/>
            <person name="Hunnicutt D.W."/>
            <person name="Staroscik A.M."/>
            <person name="Hoover T.R."/>
            <person name="Cheng Y.Q."/>
            <person name="Stein J.L."/>
        </authorList>
    </citation>
    <scope>NUCLEOTIDE SEQUENCE [LARGE SCALE GENOMIC DNA]</scope>
    <source>
        <strain evidence="10">ATCC 17061 / DSM 2064 / JCM 8514 / BCRC 14874 / CCUG 350202 / NBRC 14942 / NCIMB 11054 / UW101</strain>
    </source>
</reference>
<evidence type="ECO:0000256" key="6">
    <source>
        <dbReference type="ARBA" id="ARBA00023235"/>
    </source>
</evidence>
<sequence>MIRKDLKHINLQSQQSKTESQKAEDLTKNFTTAEGIELKKNYTEKDIEDLEFIDFGAGFTPNLRGPYATMYVRRPWTIRQYAGFSTAEESNAFYRRNLAAGQKGLSIAFDLPTHRGYDSDHERVVGDVGKAGVAIDSVEDMKVLFDQIPLDEMSVSMTMNGAVLPIMAFYIVAAEEQGVELNKLSGTIQNDILKEFMVRNTYIYPPAPSMKIIADIFEFTSKKMPKFNSISISGYHMQEAGATADIELAYTLADGLEYIRTGLSTGMTIDEFAPRLSFFWAIGMNHFMEIAKMRAGRMIWAKLIQQFNPKSDKSLALRTHCQTSGWSLTEQDPFNNVARTCIEATAAAFGGTQSLHTNALDEAIALPTDFSARIARNTQIYLQEETKITKTVDPWGGSYYVESLTNEILENTWKLIEEVEELGGMTKAIEAGIPKLRIEEAAARKQARIDSGQDIIVGVNKFRLEKEDPLHILDVDNQMVRKQQIERLEEIKAKRDTEKVNLSLEKLIHCAKTGEGNLLEIAIEAARNRATLGEISDALESIFGRFKAQIKSFSGVYSAAIKNDENFEKAKQLADAFAKQEGRRPRIMIAKMGQDGHDRGAKVVATGYADVGFDVDIGPLFQTPAEAAKQAVENDVHILGVSSLAAGHKTLVPQVIEELKKHDREDIMVIVGGVIPAQDYQFLFDAGAAAIFGPGTKISEAAIQILEILID</sequence>
<dbReference type="FunFam" id="3.20.20.240:FF:000001">
    <property type="entry name" value="Probable methylmalonyl-coa mutase"/>
    <property type="match status" value="1"/>
</dbReference>
<keyword evidence="7" id="KW-0170">Cobalt</keyword>
<name>A5FP21_FLAJ1</name>
<evidence type="ECO:0000259" key="8">
    <source>
        <dbReference type="PROSITE" id="PS51332"/>
    </source>
</evidence>
<comment type="cofactor">
    <cofactor evidence="1">
        <name>adenosylcob(III)alamin</name>
        <dbReference type="ChEBI" id="CHEBI:18408"/>
    </cofactor>
</comment>
<dbReference type="STRING" id="376686.Fjoh_0014"/>
<dbReference type="AlphaFoldDB" id="A5FP21"/>
<dbReference type="eggNOG" id="COG1884">
    <property type="taxonomic scope" value="Bacteria"/>
</dbReference>